<gene>
    <name evidence="19" type="ORF">RHSIM_Rhsim07G0205600</name>
</gene>
<evidence type="ECO:0000256" key="16">
    <source>
        <dbReference type="SAM" id="Phobius"/>
    </source>
</evidence>
<comment type="pathway">
    <text evidence="3">Protein modification; protein ubiquitination.</text>
</comment>
<feature type="domain" description="RING-type" evidence="18">
    <location>
        <begin position="156"/>
        <end position="198"/>
    </location>
</feature>
<reference evidence="19" key="1">
    <citation type="submission" date="2019-11" db="EMBL/GenBank/DDBJ databases">
        <authorList>
            <person name="Liu Y."/>
            <person name="Hou J."/>
            <person name="Li T.-Q."/>
            <person name="Guan C.-H."/>
            <person name="Wu X."/>
            <person name="Wu H.-Z."/>
            <person name="Ling F."/>
            <person name="Zhang R."/>
            <person name="Shi X.-G."/>
            <person name="Ren J.-P."/>
            <person name="Chen E.-F."/>
            <person name="Sun J.-M."/>
        </authorList>
    </citation>
    <scope>NUCLEOTIDE SEQUENCE</scope>
    <source>
        <strain evidence="19">Adult_tree_wgs_1</strain>
        <tissue evidence="19">Leaves</tissue>
    </source>
</reference>
<dbReference type="FunFam" id="3.30.40.10:FF:000187">
    <property type="entry name" value="E3 ubiquitin-protein ligase ATL6"/>
    <property type="match status" value="1"/>
</dbReference>
<dbReference type="GO" id="GO:0008270">
    <property type="term" value="F:zinc ion binding"/>
    <property type="evidence" value="ECO:0007669"/>
    <property type="project" value="UniProtKB-KW"/>
</dbReference>
<evidence type="ECO:0000256" key="6">
    <source>
        <dbReference type="ARBA" id="ARBA00022692"/>
    </source>
</evidence>
<comment type="caution">
    <text evidence="19">The sequence shown here is derived from an EMBL/GenBank/DDBJ whole genome shotgun (WGS) entry which is preliminary data.</text>
</comment>
<dbReference type="CDD" id="cd16461">
    <property type="entry name" value="RING-H2_EL5-like"/>
    <property type="match status" value="1"/>
</dbReference>
<evidence type="ECO:0000256" key="14">
    <source>
        <dbReference type="PROSITE-ProRule" id="PRU00175"/>
    </source>
</evidence>
<evidence type="ECO:0000256" key="8">
    <source>
        <dbReference type="ARBA" id="ARBA00022771"/>
    </source>
</evidence>
<evidence type="ECO:0000256" key="15">
    <source>
        <dbReference type="SAM" id="MobiDB-lite"/>
    </source>
</evidence>
<comment type="subcellular location">
    <subcellularLocation>
        <location evidence="2">Membrane</location>
        <topology evidence="2">Single-pass membrane protein</topology>
    </subcellularLocation>
</comment>
<protein>
    <recommendedName>
        <fullName evidence="4">RING-type E3 ubiquitin transferase</fullName>
        <ecNumber evidence="4">2.3.2.27</ecNumber>
    </recommendedName>
</protein>
<dbReference type="SUPFAM" id="SSF57850">
    <property type="entry name" value="RING/U-box"/>
    <property type="match status" value="1"/>
</dbReference>
<feature type="compositionally biased region" description="Basic residues" evidence="15">
    <location>
        <begin position="248"/>
        <end position="260"/>
    </location>
</feature>
<evidence type="ECO:0000256" key="17">
    <source>
        <dbReference type="SAM" id="SignalP"/>
    </source>
</evidence>
<dbReference type="Pfam" id="PF13639">
    <property type="entry name" value="zf-RING_2"/>
    <property type="match status" value="1"/>
</dbReference>
<keyword evidence="7" id="KW-0479">Metal-binding</keyword>
<keyword evidence="6 16" id="KW-0812">Transmembrane</keyword>
<feature type="compositionally biased region" description="Basic and acidic residues" evidence="15">
    <location>
        <begin position="220"/>
        <end position="229"/>
    </location>
</feature>
<dbReference type="InterPro" id="IPR013083">
    <property type="entry name" value="Znf_RING/FYVE/PHD"/>
</dbReference>
<dbReference type="PANTHER" id="PTHR14155">
    <property type="entry name" value="RING FINGER DOMAIN-CONTAINING"/>
    <property type="match status" value="1"/>
</dbReference>
<evidence type="ECO:0000256" key="5">
    <source>
        <dbReference type="ARBA" id="ARBA00022679"/>
    </source>
</evidence>
<evidence type="ECO:0000313" key="20">
    <source>
        <dbReference type="Proteomes" id="UP000626092"/>
    </source>
</evidence>
<evidence type="ECO:0000256" key="3">
    <source>
        <dbReference type="ARBA" id="ARBA00004906"/>
    </source>
</evidence>
<keyword evidence="5" id="KW-0808">Transferase</keyword>
<evidence type="ECO:0000256" key="11">
    <source>
        <dbReference type="ARBA" id="ARBA00022989"/>
    </source>
</evidence>
<keyword evidence="20" id="KW-1185">Reference proteome</keyword>
<dbReference type="AlphaFoldDB" id="A0A834GRH9"/>
<evidence type="ECO:0000256" key="10">
    <source>
        <dbReference type="ARBA" id="ARBA00022833"/>
    </source>
</evidence>
<evidence type="ECO:0000256" key="1">
    <source>
        <dbReference type="ARBA" id="ARBA00000900"/>
    </source>
</evidence>
<dbReference type="EC" id="2.3.2.27" evidence="4"/>
<dbReference type="Proteomes" id="UP000626092">
    <property type="component" value="Unassembled WGS sequence"/>
</dbReference>
<dbReference type="GO" id="GO:0061630">
    <property type="term" value="F:ubiquitin protein ligase activity"/>
    <property type="evidence" value="ECO:0007669"/>
    <property type="project" value="UniProtKB-EC"/>
</dbReference>
<feature type="signal peptide" evidence="17">
    <location>
        <begin position="1"/>
        <end position="24"/>
    </location>
</feature>
<dbReference type="EMBL" id="WJXA01000007">
    <property type="protein sequence ID" value="KAF7138924.1"/>
    <property type="molecule type" value="Genomic_DNA"/>
</dbReference>
<evidence type="ECO:0000256" key="4">
    <source>
        <dbReference type="ARBA" id="ARBA00012483"/>
    </source>
</evidence>
<keyword evidence="17" id="KW-0732">Signal</keyword>
<feature type="transmembrane region" description="Helical" evidence="16">
    <location>
        <begin position="71"/>
        <end position="92"/>
    </location>
</feature>
<keyword evidence="11 16" id="KW-1133">Transmembrane helix</keyword>
<evidence type="ECO:0000256" key="12">
    <source>
        <dbReference type="ARBA" id="ARBA00023136"/>
    </source>
</evidence>
<dbReference type="PANTHER" id="PTHR14155:SF263">
    <property type="entry name" value="E3 UBIQUITIN-PROTEIN LIGASE ATL6"/>
    <property type="match status" value="1"/>
</dbReference>
<dbReference type="GO" id="GO:0016020">
    <property type="term" value="C:membrane"/>
    <property type="evidence" value="ECO:0007669"/>
    <property type="project" value="UniProtKB-SubCell"/>
</dbReference>
<sequence>MVQLFTSSHRPVIRAILLLVVALALHLPYAALQADSPYAVAQADSPQAAAQASSARRKHISDDKIKVNPTLAIIIASLIGTFIIMGCVSVLLTQHCIRRQLTLTALESHGVSATNRRRRSLFRRLACTGLYPSIIDALPTFVYSEVKKDGMISLECAVCLSEFENAETLRLLPRCYHVFHSDCIEAWLSTHVTCPVCRSNLAPKPDEVSREPEPESADSVGERANENRRSFGGGTRSDKRGRIARGLSKGHRPKEVRRRLANSTGLSRTKRCVSFDKARSSRKGYGSGSVGISKLGFMEATRPRKVVVVGGGEEVTSTQRLIWGSGSNKEKVDDGKRLFSLVFLAK</sequence>
<keyword evidence="10" id="KW-0862">Zinc</keyword>
<organism evidence="19 20">
    <name type="scientific">Rhododendron simsii</name>
    <name type="common">Sims's rhododendron</name>
    <dbReference type="NCBI Taxonomy" id="118357"/>
    <lineage>
        <taxon>Eukaryota</taxon>
        <taxon>Viridiplantae</taxon>
        <taxon>Streptophyta</taxon>
        <taxon>Embryophyta</taxon>
        <taxon>Tracheophyta</taxon>
        <taxon>Spermatophyta</taxon>
        <taxon>Magnoliopsida</taxon>
        <taxon>eudicotyledons</taxon>
        <taxon>Gunneridae</taxon>
        <taxon>Pentapetalae</taxon>
        <taxon>asterids</taxon>
        <taxon>Ericales</taxon>
        <taxon>Ericaceae</taxon>
        <taxon>Ericoideae</taxon>
        <taxon>Rhodoreae</taxon>
        <taxon>Rhododendron</taxon>
    </lineage>
</organism>
<evidence type="ECO:0000256" key="7">
    <source>
        <dbReference type="ARBA" id="ARBA00022723"/>
    </source>
</evidence>
<accession>A0A834GRH9</accession>
<feature type="region of interest" description="Disordered" evidence="15">
    <location>
        <begin position="203"/>
        <end position="264"/>
    </location>
</feature>
<comment type="catalytic activity">
    <reaction evidence="1">
        <text>S-ubiquitinyl-[E2 ubiquitin-conjugating enzyme]-L-cysteine + [acceptor protein]-L-lysine = [E2 ubiquitin-conjugating enzyme]-L-cysteine + N(6)-ubiquitinyl-[acceptor protein]-L-lysine.</text>
        <dbReference type="EC" id="2.3.2.27"/>
    </reaction>
</comment>
<keyword evidence="9" id="KW-0833">Ubl conjugation pathway</keyword>
<dbReference type="Gene3D" id="3.30.40.10">
    <property type="entry name" value="Zinc/RING finger domain, C3HC4 (zinc finger)"/>
    <property type="match status" value="1"/>
</dbReference>
<dbReference type="OrthoDB" id="8062037at2759"/>
<name>A0A834GRH9_RHOSS</name>
<evidence type="ECO:0000313" key="19">
    <source>
        <dbReference type="EMBL" id="KAF7138924.1"/>
    </source>
</evidence>
<feature type="compositionally biased region" description="Basic and acidic residues" evidence="15">
    <location>
        <begin position="204"/>
        <end position="213"/>
    </location>
</feature>
<keyword evidence="12 16" id="KW-0472">Membrane</keyword>
<comment type="similarity">
    <text evidence="13">Belongs to the RING-type zinc finger family. ATL subfamily.</text>
</comment>
<evidence type="ECO:0000259" key="18">
    <source>
        <dbReference type="PROSITE" id="PS50089"/>
    </source>
</evidence>
<keyword evidence="8 14" id="KW-0863">Zinc-finger</keyword>
<dbReference type="PROSITE" id="PS50089">
    <property type="entry name" value="ZF_RING_2"/>
    <property type="match status" value="1"/>
</dbReference>
<evidence type="ECO:0000256" key="13">
    <source>
        <dbReference type="ARBA" id="ARBA00024209"/>
    </source>
</evidence>
<dbReference type="InterPro" id="IPR001841">
    <property type="entry name" value="Znf_RING"/>
</dbReference>
<feature type="chain" id="PRO_5032772180" description="RING-type E3 ubiquitin transferase" evidence="17">
    <location>
        <begin position="25"/>
        <end position="346"/>
    </location>
</feature>
<dbReference type="InterPro" id="IPR053238">
    <property type="entry name" value="RING-H2_zinc_finger"/>
</dbReference>
<dbReference type="SMART" id="SM00184">
    <property type="entry name" value="RING"/>
    <property type="match status" value="1"/>
</dbReference>
<evidence type="ECO:0000256" key="9">
    <source>
        <dbReference type="ARBA" id="ARBA00022786"/>
    </source>
</evidence>
<evidence type="ECO:0000256" key="2">
    <source>
        <dbReference type="ARBA" id="ARBA00004167"/>
    </source>
</evidence>
<proteinExistence type="inferred from homology"/>